<proteinExistence type="predicted"/>
<evidence type="ECO:0000256" key="1">
    <source>
        <dbReference type="SAM" id="MobiDB-lite"/>
    </source>
</evidence>
<evidence type="ECO:0000313" key="4">
    <source>
        <dbReference type="Proteomes" id="UP000578819"/>
    </source>
</evidence>
<dbReference type="EMBL" id="JACHJW010000001">
    <property type="protein sequence ID" value="MBB4958616.1"/>
    <property type="molecule type" value="Genomic_DNA"/>
</dbReference>
<gene>
    <name evidence="3" type="ORF">FHR38_002349</name>
</gene>
<evidence type="ECO:0000313" key="3">
    <source>
        <dbReference type="EMBL" id="MBB4958616.1"/>
    </source>
</evidence>
<name>A0A7W7SQA6_9ACTN</name>
<evidence type="ECO:0000256" key="2">
    <source>
        <dbReference type="SAM" id="Phobius"/>
    </source>
</evidence>
<keyword evidence="2" id="KW-0472">Membrane</keyword>
<feature type="region of interest" description="Disordered" evidence="1">
    <location>
        <begin position="1"/>
        <end position="35"/>
    </location>
</feature>
<sequence length="114" mass="11375">MLPTPYGQLSTPPGNAPVVPRQPTPGRVYGSPDGSAPAEMTVALPLRDPSETTGSLTGHILAQGWADTPDSAGSTAKVMIMLLVGLGIVVVIGLVLAITAGDAISSVFNGILGG</sequence>
<keyword evidence="2" id="KW-0812">Transmembrane</keyword>
<feature type="transmembrane region" description="Helical" evidence="2">
    <location>
        <begin position="78"/>
        <end position="98"/>
    </location>
</feature>
<dbReference type="Proteomes" id="UP000578819">
    <property type="component" value="Unassembled WGS sequence"/>
</dbReference>
<organism evidence="3 4">
    <name type="scientific">Micromonospora polyrhachis</name>
    <dbReference type="NCBI Taxonomy" id="1282883"/>
    <lineage>
        <taxon>Bacteria</taxon>
        <taxon>Bacillati</taxon>
        <taxon>Actinomycetota</taxon>
        <taxon>Actinomycetes</taxon>
        <taxon>Micromonosporales</taxon>
        <taxon>Micromonosporaceae</taxon>
        <taxon>Micromonospora</taxon>
    </lineage>
</organism>
<dbReference type="AlphaFoldDB" id="A0A7W7SQA6"/>
<dbReference type="RefSeq" id="WP_184534679.1">
    <property type="nucleotide sequence ID" value="NZ_JACHJW010000001.1"/>
</dbReference>
<comment type="caution">
    <text evidence="3">The sequence shown here is derived from an EMBL/GenBank/DDBJ whole genome shotgun (WGS) entry which is preliminary data.</text>
</comment>
<accession>A0A7W7SQA6</accession>
<protein>
    <submittedName>
        <fullName evidence="3">Uncharacterized protein</fullName>
    </submittedName>
</protein>
<reference evidence="3 4" key="1">
    <citation type="submission" date="2020-08" db="EMBL/GenBank/DDBJ databases">
        <title>Sequencing the genomes of 1000 actinobacteria strains.</title>
        <authorList>
            <person name="Klenk H.-P."/>
        </authorList>
    </citation>
    <scope>NUCLEOTIDE SEQUENCE [LARGE SCALE GENOMIC DNA]</scope>
    <source>
        <strain evidence="3 4">DSM 45886</strain>
    </source>
</reference>
<keyword evidence="2" id="KW-1133">Transmembrane helix</keyword>
<keyword evidence="4" id="KW-1185">Reference proteome</keyword>